<keyword evidence="2" id="KW-1185">Reference proteome</keyword>
<organism evidence="1 2">
    <name type="scientific">Gilvimarinus gilvus</name>
    <dbReference type="NCBI Taxonomy" id="3058038"/>
    <lineage>
        <taxon>Bacteria</taxon>
        <taxon>Pseudomonadati</taxon>
        <taxon>Pseudomonadota</taxon>
        <taxon>Gammaproteobacteria</taxon>
        <taxon>Cellvibrionales</taxon>
        <taxon>Cellvibrionaceae</taxon>
        <taxon>Gilvimarinus</taxon>
    </lineage>
</organism>
<dbReference type="Proteomes" id="UP001273505">
    <property type="component" value="Unassembled WGS sequence"/>
</dbReference>
<dbReference type="PANTHER" id="PTHR34309">
    <property type="entry name" value="SLR1406 PROTEIN"/>
    <property type="match status" value="1"/>
</dbReference>
<dbReference type="PANTHER" id="PTHR34309:SF10">
    <property type="entry name" value="SLR1406 PROTEIN"/>
    <property type="match status" value="1"/>
</dbReference>
<dbReference type="InterPro" id="IPR038084">
    <property type="entry name" value="PduO/GlcC-like_sf"/>
</dbReference>
<sequence>MRSLTQEYTWQLLSEGIALARQRQLPPMALVILDARGVIKAAFSEDGVGTLRPAIAQGKANAALGMGFDTREFERLRQAGVLSDAFSSALSCASYGQFNPNPGGVLLQNEGGVIGAVGASGAAAADDEALLRALLSH</sequence>
<reference evidence="1 2" key="1">
    <citation type="submission" date="2023-11" db="EMBL/GenBank/DDBJ databases">
        <title>Gilvimarinus fulvus sp. nov., isolated from the surface of Kelp.</title>
        <authorList>
            <person name="Sun Y.Y."/>
            <person name="Gong Y."/>
            <person name="Du Z.J."/>
        </authorList>
    </citation>
    <scope>NUCLEOTIDE SEQUENCE [LARGE SCALE GENOMIC DNA]</scope>
    <source>
        <strain evidence="1 2">SDUM040013</strain>
    </source>
</reference>
<dbReference type="InterPro" id="IPR052517">
    <property type="entry name" value="GlcG_carb_metab_protein"/>
</dbReference>
<gene>
    <name evidence="1" type="ORF">SCD92_16865</name>
</gene>
<dbReference type="Gene3D" id="3.30.450.150">
    <property type="entry name" value="Haem-degrading domain"/>
    <property type="match status" value="1"/>
</dbReference>
<accession>A0ABU4S3Q6</accession>
<dbReference type="Pfam" id="PF03928">
    <property type="entry name" value="HbpS-like"/>
    <property type="match status" value="1"/>
</dbReference>
<evidence type="ECO:0000313" key="1">
    <source>
        <dbReference type="EMBL" id="MDX6851051.1"/>
    </source>
</evidence>
<name>A0ABU4S3Q6_9GAMM</name>
<dbReference type="EMBL" id="JAXAFO010000038">
    <property type="protein sequence ID" value="MDX6851051.1"/>
    <property type="molecule type" value="Genomic_DNA"/>
</dbReference>
<proteinExistence type="predicted"/>
<protein>
    <submittedName>
        <fullName evidence="1">Heme-binding protein</fullName>
    </submittedName>
</protein>
<evidence type="ECO:0000313" key="2">
    <source>
        <dbReference type="Proteomes" id="UP001273505"/>
    </source>
</evidence>
<dbReference type="SUPFAM" id="SSF143744">
    <property type="entry name" value="GlcG-like"/>
    <property type="match status" value="1"/>
</dbReference>
<dbReference type="InterPro" id="IPR005624">
    <property type="entry name" value="PduO/GlcC-like"/>
</dbReference>
<dbReference type="RefSeq" id="WP_302723975.1">
    <property type="nucleotide sequence ID" value="NZ_JAULRU010000731.1"/>
</dbReference>
<comment type="caution">
    <text evidence="1">The sequence shown here is derived from an EMBL/GenBank/DDBJ whole genome shotgun (WGS) entry which is preliminary data.</text>
</comment>